<dbReference type="FunFam" id="3.30.1370.10:FF:000001">
    <property type="entry name" value="Polyribonucleotide nucleotidyltransferase"/>
    <property type="match status" value="1"/>
</dbReference>
<dbReference type="InterPro" id="IPR004087">
    <property type="entry name" value="KH_dom"/>
</dbReference>
<dbReference type="SUPFAM" id="SSF54791">
    <property type="entry name" value="Eukaryotic type KH-domain (KH-domain type I)"/>
    <property type="match status" value="1"/>
</dbReference>
<comment type="cofactor">
    <cofactor evidence="8">
        <name>Mg(2+)</name>
        <dbReference type="ChEBI" id="CHEBI:18420"/>
    </cofactor>
</comment>
<feature type="binding site" evidence="8">
    <location>
        <position position="491"/>
    </location>
    <ligand>
        <name>Mg(2+)</name>
        <dbReference type="ChEBI" id="CHEBI:18420"/>
    </ligand>
</feature>
<dbReference type="GO" id="GO:0000287">
    <property type="term" value="F:magnesium ion binding"/>
    <property type="evidence" value="ECO:0007669"/>
    <property type="project" value="UniProtKB-UniRule"/>
</dbReference>
<name>A0A1F4TAI8_UNCSA</name>
<comment type="catalytic activity">
    <reaction evidence="8">
        <text>RNA(n+1) + phosphate = RNA(n) + a ribonucleoside 5'-diphosphate</text>
        <dbReference type="Rhea" id="RHEA:22096"/>
        <dbReference type="Rhea" id="RHEA-COMP:14527"/>
        <dbReference type="Rhea" id="RHEA-COMP:17342"/>
        <dbReference type="ChEBI" id="CHEBI:43474"/>
        <dbReference type="ChEBI" id="CHEBI:57930"/>
        <dbReference type="ChEBI" id="CHEBI:140395"/>
        <dbReference type="EC" id="2.7.7.8"/>
    </reaction>
</comment>
<dbReference type="Gene3D" id="3.30.1370.10">
    <property type="entry name" value="K Homology domain, type 1"/>
    <property type="match status" value="1"/>
</dbReference>
<keyword evidence="6 8" id="KW-0460">Magnesium</keyword>
<comment type="function">
    <text evidence="8">Involved in mRNA degradation. Catalyzes the phosphorolysis of single-stranded polyribonucleotides processively in the 3'- to 5'-direction.</text>
</comment>
<dbReference type="SMART" id="SM00316">
    <property type="entry name" value="S1"/>
    <property type="match status" value="1"/>
</dbReference>
<dbReference type="CDD" id="cd11363">
    <property type="entry name" value="RNase_PH_PNPase_1"/>
    <property type="match status" value="1"/>
</dbReference>
<comment type="subcellular location">
    <subcellularLocation>
        <location evidence="8">Cytoplasm</location>
    </subcellularLocation>
</comment>
<proteinExistence type="inferred from homology"/>
<dbReference type="InterPro" id="IPR012162">
    <property type="entry name" value="PNPase"/>
</dbReference>
<dbReference type="Pfam" id="PF00013">
    <property type="entry name" value="KH_1"/>
    <property type="match status" value="1"/>
</dbReference>
<dbReference type="SUPFAM" id="SSF54211">
    <property type="entry name" value="Ribosomal protein S5 domain 2-like"/>
    <property type="match status" value="2"/>
</dbReference>
<dbReference type="NCBIfam" id="TIGR03591">
    <property type="entry name" value="polynuc_phos"/>
    <property type="match status" value="1"/>
</dbReference>
<evidence type="ECO:0000256" key="4">
    <source>
        <dbReference type="ARBA" id="ARBA00022695"/>
    </source>
</evidence>
<dbReference type="InterPro" id="IPR001247">
    <property type="entry name" value="ExoRNase_PH_dom1"/>
</dbReference>
<comment type="similarity">
    <text evidence="1 8">Belongs to the polyribonucleotide nucleotidyltransferase family.</text>
</comment>
<dbReference type="GO" id="GO:0000175">
    <property type="term" value="F:3'-5'-RNA exonuclease activity"/>
    <property type="evidence" value="ECO:0007669"/>
    <property type="project" value="TreeGrafter"/>
</dbReference>
<dbReference type="SUPFAM" id="SSF55666">
    <property type="entry name" value="Ribonuclease PH domain 2-like"/>
    <property type="match status" value="2"/>
</dbReference>
<organism evidence="10 11">
    <name type="scientific">candidate division WOR-1 bacterium RIFOXYB2_FULL_48_7</name>
    <dbReference type="NCBI Taxonomy" id="1802583"/>
    <lineage>
        <taxon>Bacteria</taxon>
        <taxon>Bacillati</taxon>
        <taxon>Saganbacteria</taxon>
    </lineage>
</organism>
<dbReference type="EC" id="2.7.7.8" evidence="8"/>
<dbReference type="EMBL" id="MEUF01000094">
    <property type="protein sequence ID" value="OGC29103.1"/>
    <property type="molecule type" value="Genomic_DNA"/>
</dbReference>
<dbReference type="PROSITE" id="PS50084">
    <property type="entry name" value="KH_TYPE_1"/>
    <property type="match status" value="1"/>
</dbReference>
<dbReference type="NCBIfam" id="NF008805">
    <property type="entry name" value="PRK11824.1"/>
    <property type="match status" value="1"/>
</dbReference>
<dbReference type="PANTHER" id="PTHR11252:SF0">
    <property type="entry name" value="POLYRIBONUCLEOTIDE NUCLEOTIDYLTRANSFERASE 1, MITOCHONDRIAL"/>
    <property type="match status" value="1"/>
</dbReference>
<accession>A0A1F4TAI8</accession>
<dbReference type="FunFam" id="2.40.50.140:FF:000189">
    <property type="entry name" value="Polyribonucleotide nucleotidyltransferase, putative"/>
    <property type="match status" value="1"/>
</dbReference>
<keyword evidence="7 8" id="KW-0694">RNA-binding</keyword>
<dbReference type="InterPro" id="IPR036345">
    <property type="entry name" value="ExoRNase_PH_dom2_sf"/>
</dbReference>
<dbReference type="InterPro" id="IPR015848">
    <property type="entry name" value="PNPase_PH_RNA-bd_bac/org-type"/>
</dbReference>
<dbReference type="GO" id="GO:0006396">
    <property type="term" value="P:RNA processing"/>
    <property type="evidence" value="ECO:0007669"/>
    <property type="project" value="InterPro"/>
</dbReference>
<dbReference type="CDD" id="cd04472">
    <property type="entry name" value="S1_PNPase"/>
    <property type="match status" value="1"/>
</dbReference>
<evidence type="ECO:0000256" key="2">
    <source>
        <dbReference type="ARBA" id="ARBA00022490"/>
    </source>
</evidence>
<evidence type="ECO:0000313" key="10">
    <source>
        <dbReference type="EMBL" id="OGC29103.1"/>
    </source>
</evidence>
<dbReference type="InterPro" id="IPR027408">
    <property type="entry name" value="PNPase/RNase_PH_dom_sf"/>
</dbReference>
<dbReference type="PROSITE" id="PS50126">
    <property type="entry name" value="S1"/>
    <property type="match status" value="1"/>
</dbReference>
<gene>
    <name evidence="8" type="primary">pnp</name>
    <name evidence="10" type="ORF">A2311_03880</name>
</gene>
<dbReference type="SUPFAM" id="SSF46915">
    <property type="entry name" value="Polynucleotide phosphorylase/guanosine pentaphosphate synthase (PNPase/GPSI), domain 3"/>
    <property type="match status" value="1"/>
</dbReference>
<dbReference type="AlphaFoldDB" id="A0A1F4TAI8"/>
<dbReference type="GO" id="GO:0004654">
    <property type="term" value="F:polyribonucleotide nucleotidyltransferase activity"/>
    <property type="evidence" value="ECO:0007669"/>
    <property type="project" value="UniProtKB-UniRule"/>
</dbReference>
<dbReference type="HAMAP" id="MF_01595">
    <property type="entry name" value="PNPase"/>
    <property type="match status" value="1"/>
</dbReference>
<dbReference type="InterPro" id="IPR015847">
    <property type="entry name" value="ExoRNase_PH_dom2"/>
</dbReference>
<reference evidence="10 11" key="1">
    <citation type="journal article" date="2016" name="Nat. Commun.">
        <title>Thousands of microbial genomes shed light on interconnected biogeochemical processes in an aquifer system.</title>
        <authorList>
            <person name="Anantharaman K."/>
            <person name="Brown C.T."/>
            <person name="Hug L.A."/>
            <person name="Sharon I."/>
            <person name="Castelle C.J."/>
            <person name="Probst A.J."/>
            <person name="Thomas B.C."/>
            <person name="Singh A."/>
            <person name="Wilkins M.J."/>
            <person name="Karaoz U."/>
            <person name="Brodie E.L."/>
            <person name="Williams K.H."/>
            <person name="Hubbard S.S."/>
            <person name="Banfield J.F."/>
        </authorList>
    </citation>
    <scope>NUCLEOTIDE SEQUENCE [LARGE SCALE GENOMIC DNA]</scope>
</reference>
<evidence type="ECO:0000256" key="5">
    <source>
        <dbReference type="ARBA" id="ARBA00022723"/>
    </source>
</evidence>
<evidence type="ECO:0000256" key="1">
    <source>
        <dbReference type="ARBA" id="ARBA00007404"/>
    </source>
</evidence>
<evidence type="ECO:0000256" key="3">
    <source>
        <dbReference type="ARBA" id="ARBA00022679"/>
    </source>
</evidence>
<keyword evidence="2 8" id="KW-0963">Cytoplasm</keyword>
<dbReference type="Pfam" id="PF03726">
    <property type="entry name" value="PNPase"/>
    <property type="match status" value="1"/>
</dbReference>
<dbReference type="SUPFAM" id="SSF50249">
    <property type="entry name" value="Nucleic acid-binding proteins"/>
    <property type="match status" value="1"/>
</dbReference>
<evidence type="ECO:0000256" key="6">
    <source>
        <dbReference type="ARBA" id="ARBA00022842"/>
    </source>
</evidence>
<feature type="domain" description="S1 motif" evidence="9">
    <location>
        <begin position="627"/>
        <end position="695"/>
    </location>
</feature>
<dbReference type="InterPro" id="IPR004088">
    <property type="entry name" value="KH_dom_type_1"/>
</dbReference>
<dbReference type="FunFam" id="3.30.230.70:FF:000001">
    <property type="entry name" value="Polyribonucleotide nucleotidyltransferase"/>
    <property type="match status" value="1"/>
</dbReference>
<dbReference type="PANTHER" id="PTHR11252">
    <property type="entry name" value="POLYRIBONUCLEOTIDE NUCLEOTIDYLTRANSFERASE"/>
    <property type="match status" value="1"/>
</dbReference>
<evidence type="ECO:0000259" key="9">
    <source>
        <dbReference type="PROSITE" id="PS50126"/>
    </source>
</evidence>
<dbReference type="FunFam" id="3.30.230.70:FF:000002">
    <property type="entry name" value="Polyribonucleotide nucleotidyltransferase"/>
    <property type="match status" value="1"/>
</dbReference>
<dbReference type="InterPro" id="IPR036612">
    <property type="entry name" value="KH_dom_type_1_sf"/>
</dbReference>
<comment type="caution">
    <text evidence="10">The sequence shown here is derived from an EMBL/GenBank/DDBJ whole genome shotgun (WGS) entry which is preliminary data.</text>
</comment>
<dbReference type="Pfam" id="PF01138">
    <property type="entry name" value="RNase_PH"/>
    <property type="match status" value="2"/>
</dbReference>
<sequence length="706" mass="76471">MIKTLQTTLSDGRVISLETGRVAREAGGAVLIRLGDTIVLAAATMAQTPREGIDFFPLLVDYEEKMYAAGRIPGGFFKREGRPSEKAILNSRKIDRPIRPMFPEGFRNDVQIVVTPLSVDQENIPDVLGIIGASAALSISDIPFEGPIASVRVGKVNDQYIVMPTSAQMKESALDLVIAGTKSEISMIEAGAAEVTESEMMEAIKAGHVVIKQLIALQEELVKQVGKPKVKVEVYQVDEKVHKFVEKMAKEKVVSALAITDKNKQTDTLAKLVKEIKKAAENQADIAEIVSKHPNDIKTVVEELEYDVMRRMVLDHGKRIDGRGPKDIREIGCEIGVLPRTHGSAIFSRGQTQVLTIATLGSAGEGQILEGLDLEETGKRYMHHYNFPAYSVGEVRPLRSAGRREIGHGALAEKALLPVIPPEDKFPYTIRLVSEVLGSNGSTSMASTCGSTLALMDAGVKIDSPVAGISVGLISEGNKFVTITDIQGLEDHLGDMDFKVTGTRKGITAIQVDIKIKGLSFDLVQRALEQAKEGRNYILDKIAAVIAQPRAELSPYAPRVISFTIDKEKIGAVIGPGGKNIRRIIEETGVQIDIEDDGTVLITTADSEAAKRAKAEIDAVTWEPKVGDVFKGNVERIMAFGAFVSIPGGKDGLVHISKLADRRVAKVEDVVNIGDEVIVKVVEIDDMGRINLTLAGVTEEDKKRAI</sequence>
<dbReference type="GO" id="GO:0003723">
    <property type="term" value="F:RNA binding"/>
    <property type="evidence" value="ECO:0007669"/>
    <property type="project" value="UniProtKB-UniRule"/>
</dbReference>
<dbReference type="InterPro" id="IPR003029">
    <property type="entry name" value="S1_domain"/>
</dbReference>
<evidence type="ECO:0000256" key="8">
    <source>
        <dbReference type="HAMAP-Rule" id="MF_01595"/>
    </source>
</evidence>
<evidence type="ECO:0000256" key="7">
    <source>
        <dbReference type="ARBA" id="ARBA00022884"/>
    </source>
</evidence>
<dbReference type="SMART" id="SM00322">
    <property type="entry name" value="KH"/>
    <property type="match status" value="1"/>
</dbReference>
<protein>
    <recommendedName>
        <fullName evidence="8">Polyribonucleotide nucleotidyltransferase</fullName>
        <ecNumber evidence="8">2.7.7.8</ecNumber>
    </recommendedName>
    <alternativeName>
        <fullName evidence="8">Polynucleotide phosphorylase</fullName>
        <shortName evidence="8">PNPase</shortName>
    </alternativeName>
</protein>
<dbReference type="InterPro" id="IPR020568">
    <property type="entry name" value="Ribosomal_Su5_D2-typ_SF"/>
</dbReference>
<dbReference type="Proteomes" id="UP000178951">
    <property type="component" value="Unassembled WGS sequence"/>
</dbReference>
<dbReference type="STRING" id="1802583.A2311_03880"/>
<dbReference type="CDD" id="cd02393">
    <property type="entry name" value="KH-I_PNPase"/>
    <property type="match status" value="1"/>
</dbReference>
<dbReference type="GO" id="GO:0006402">
    <property type="term" value="P:mRNA catabolic process"/>
    <property type="evidence" value="ECO:0007669"/>
    <property type="project" value="UniProtKB-UniRule"/>
</dbReference>
<dbReference type="InterPro" id="IPR036456">
    <property type="entry name" value="PNPase_PH_RNA-bd_sf"/>
</dbReference>
<feature type="binding site" evidence="8">
    <location>
        <position position="497"/>
    </location>
    <ligand>
        <name>Mg(2+)</name>
        <dbReference type="ChEBI" id="CHEBI:18420"/>
    </ligand>
</feature>
<dbReference type="Pfam" id="PF00575">
    <property type="entry name" value="S1"/>
    <property type="match status" value="1"/>
</dbReference>
<dbReference type="Gene3D" id="3.30.230.70">
    <property type="entry name" value="GHMP Kinase, N-terminal domain"/>
    <property type="match status" value="2"/>
</dbReference>
<dbReference type="Gene3D" id="2.40.50.140">
    <property type="entry name" value="Nucleic acid-binding proteins"/>
    <property type="match status" value="1"/>
</dbReference>
<keyword evidence="5 8" id="KW-0479">Metal-binding</keyword>
<dbReference type="GO" id="GO:0005829">
    <property type="term" value="C:cytosol"/>
    <property type="evidence" value="ECO:0007669"/>
    <property type="project" value="UniProtKB-ARBA"/>
</dbReference>
<dbReference type="CDD" id="cd11364">
    <property type="entry name" value="RNase_PH_PNPase_2"/>
    <property type="match status" value="1"/>
</dbReference>
<keyword evidence="4 8" id="KW-0548">Nucleotidyltransferase</keyword>
<dbReference type="InterPro" id="IPR012340">
    <property type="entry name" value="NA-bd_OB-fold"/>
</dbReference>
<evidence type="ECO:0000313" key="11">
    <source>
        <dbReference type="Proteomes" id="UP000178951"/>
    </source>
</evidence>
<dbReference type="PIRSF" id="PIRSF005499">
    <property type="entry name" value="PNPase"/>
    <property type="match status" value="1"/>
</dbReference>
<dbReference type="Pfam" id="PF03725">
    <property type="entry name" value="RNase_PH_C"/>
    <property type="match status" value="2"/>
</dbReference>
<keyword evidence="3 8" id="KW-0808">Transferase</keyword>